<evidence type="ECO:0000256" key="2">
    <source>
        <dbReference type="ARBA" id="ARBA00013025"/>
    </source>
</evidence>
<keyword evidence="6 10" id="KW-0067">ATP-binding</keyword>
<keyword evidence="5 10" id="KW-0547">Nucleotide-binding</keyword>
<organism evidence="13 14">
    <name type="scientific">Limosilactobacillus ingluviei DSM 15946</name>
    <dbReference type="NCBI Taxonomy" id="1423760"/>
    <lineage>
        <taxon>Bacteria</taxon>
        <taxon>Bacillati</taxon>
        <taxon>Bacillota</taxon>
        <taxon>Bacilli</taxon>
        <taxon>Lactobacillales</taxon>
        <taxon>Lactobacillaceae</taxon>
        <taxon>Limosilactobacillus</taxon>
    </lineage>
</organism>
<sequence length="428" mass="45063">MTSYKAALAAFAPAMKGDQADRVPLLRQILANLGHPDQRFQIVHVAGTNGKGSTGQIIAEALLAKGFRVGHFASPALLDEREQVQINHQLITPAQVVAAVAQIKAHLPAGVTLGKLTIFEGWTLIALVTFARQQVDWAVIEVGLGGRLDATNAISAPALAVITHLALDHTRILGPTLTAVAHAKAGIIKAGTRAVVLAPEQAPAARAVIAQAAKQAQVPLIDSATVVQVHPAPAGQVAIQVGAEPGWQSPFGLSGQFQRLNLVTALAALRQLPLAWSVAELQVALGRVRLPGRFEQINAQPPVILDGAHNPDGTRHLLAALQERYPAAQPTFILGFLADKAVATLAQQYQALGATYYLVTPNHPTRALPAEKLKDYLPTGQVMPSVATALTAALDAATPKTVIVITGSFYVVKEGKRLAATKFYSGNQ</sequence>
<dbReference type="GO" id="GO:0046872">
    <property type="term" value="F:metal ion binding"/>
    <property type="evidence" value="ECO:0007669"/>
    <property type="project" value="UniProtKB-KW"/>
</dbReference>
<dbReference type="Proteomes" id="UP000050816">
    <property type="component" value="Unassembled WGS sequence"/>
</dbReference>
<reference evidence="13 14" key="1">
    <citation type="journal article" date="2015" name="Genome Announc.">
        <title>Expanding the biotechnology potential of lactobacilli through comparative genomics of 213 strains and associated genera.</title>
        <authorList>
            <person name="Sun Z."/>
            <person name="Harris H.M."/>
            <person name="McCann A."/>
            <person name="Guo C."/>
            <person name="Argimon S."/>
            <person name="Zhang W."/>
            <person name="Yang X."/>
            <person name="Jeffery I.B."/>
            <person name="Cooney J.C."/>
            <person name="Kagawa T.F."/>
            <person name="Liu W."/>
            <person name="Song Y."/>
            <person name="Salvetti E."/>
            <person name="Wrobel A."/>
            <person name="Rasinkangas P."/>
            <person name="Parkhill J."/>
            <person name="Rea M.C."/>
            <person name="O'Sullivan O."/>
            <person name="Ritari J."/>
            <person name="Douillard F.P."/>
            <person name="Paul Ross R."/>
            <person name="Yang R."/>
            <person name="Briner A.E."/>
            <person name="Felis G.E."/>
            <person name="de Vos W.M."/>
            <person name="Barrangou R."/>
            <person name="Klaenhammer T.R."/>
            <person name="Caufield P.W."/>
            <person name="Cui Y."/>
            <person name="Zhang H."/>
            <person name="O'Toole P.W."/>
        </authorList>
    </citation>
    <scope>NUCLEOTIDE SEQUENCE [LARGE SCALE GENOMIC DNA]</scope>
    <source>
        <strain evidence="13 14">DSM 15946</strain>
    </source>
</reference>
<comment type="catalytic activity">
    <reaction evidence="9">
        <text>(6S)-5,6,7,8-tetrahydrofolyl-(gamma-L-Glu)(n) + L-glutamate + ATP = (6S)-5,6,7,8-tetrahydrofolyl-(gamma-L-Glu)(n+1) + ADP + phosphate + H(+)</text>
        <dbReference type="Rhea" id="RHEA:10580"/>
        <dbReference type="Rhea" id="RHEA-COMP:14738"/>
        <dbReference type="Rhea" id="RHEA-COMP:14740"/>
        <dbReference type="ChEBI" id="CHEBI:15378"/>
        <dbReference type="ChEBI" id="CHEBI:29985"/>
        <dbReference type="ChEBI" id="CHEBI:30616"/>
        <dbReference type="ChEBI" id="CHEBI:43474"/>
        <dbReference type="ChEBI" id="CHEBI:141005"/>
        <dbReference type="ChEBI" id="CHEBI:456216"/>
        <dbReference type="EC" id="6.3.2.17"/>
    </reaction>
</comment>
<dbReference type="EC" id="6.3.2.17" evidence="2"/>
<feature type="domain" description="Mur ligase central" evidence="12">
    <location>
        <begin position="45"/>
        <end position="268"/>
    </location>
</feature>
<dbReference type="GO" id="GO:0005524">
    <property type="term" value="F:ATP binding"/>
    <property type="evidence" value="ECO:0007669"/>
    <property type="project" value="UniProtKB-KW"/>
</dbReference>
<comment type="caution">
    <text evidence="13">The sequence shown here is derived from an EMBL/GenBank/DDBJ whole genome shotgun (WGS) entry which is preliminary data.</text>
</comment>
<dbReference type="AlphaFoldDB" id="A0A0R1U7K6"/>
<protein>
    <recommendedName>
        <fullName evidence="2">tetrahydrofolate synthase</fullName>
        <ecNumber evidence="2">6.3.2.17</ecNumber>
    </recommendedName>
    <alternativeName>
        <fullName evidence="8">Tetrahydrofolylpolyglutamate synthase</fullName>
    </alternativeName>
</protein>
<dbReference type="InterPro" id="IPR004101">
    <property type="entry name" value="Mur_ligase_C"/>
</dbReference>
<dbReference type="Gene3D" id="3.90.190.20">
    <property type="entry name" value="Mur ligase, C-terminal domain"/>
    <property type="match status" value="1"/>
</dbReference>
<evidence type="ECO:0000256" key="1">
    <source>
        <dbReference type="ARBA" id="ARBA00008276"/>
    </source>
</evidence>
<dbReference type="GO" id="GO:0005737">
    <property type="term" value="C:cytoplasm"/>
    <property type="evidence" value="ECO:0007669"/>
    <property type="project" value="TreeGrafter"/>
</dbReference>
<dbReference type="InterPro" id="IPR013221">
    <property type="entry name" value="Mur_ligase_cen"/>
</dbReference>
<dbReference type="EMBL" id="AZFK01000052">
    <property type="protein sequence ID" value="KRL89233.1"/>
    <property type="molecule type" value="Genomic_DNA"/>
</dbReference>
<dbReference type="InterPro" id="IPR036615">
    <property type="entry name" value="Mur_ligase_C_dom_sf"/>
</dbReference>
<evidence type="ECO:0000256" key="5">
    <source>
        <dbReference type="ARBA" id="ARBA00022741"/>
    </source>
</evidence>
<proteinExistence type="inferred from homology"/>
<evidence type="ECO:0000256" key="8">
    <source>
        <dbReference type="ARBA" id="ARBA00030592"/>
    </source>
</evidence>
<evidence type="ECO:0000313" key="14">
    <source>
        <dbReference type="Proteomes" id="UP000050816"/>
    </source>
</evidence>
<dbReference type="InterPro" id="IPR036565">
    <property type="entry name" value="Mur-like_cat_sf"/>
</dbReference>
<evidence type="ECO:0000256" key="7">
    <source>
        <dbReference type="ARBA" id="ARBA00022842"/>
    </source>
</evidence>
<dbReference type="NCBIfam" id="TIGR01499">
    <property type="entry name" value="folC"/>
    <property type="match status" value="1"/>
</dbReference>
<dbReference type="GO" id="GO:0004326">
    <property type="term" value="F:tetrahydrofolylpolyglutamate synthase activity"/>
    <property type="evidence" value="ECO:0007669"/>
    <property type="project" value="UniProtKB-EC"/>
</dbReference>
<dbReference type="PANTHER" id="PTHR11136">
    <property type="entry name" value="FOLYLPOLYGLUTAMATE SYNTHASE-RELATED"/>
    <property type="match status" value="1"/>
</dbReference>
<dbReference type="Pfam" id="PF02875">
    <property type="entry name" value="Mur_ligase_C"/>
    <property type="match status" value="1"/>
</dbReference>
<dbReference type="InterPro" id="IPR001645">
    <property type="entry name" value="Folylpolyglutamate_synth"/>
</dbReference>
<dbReference type="Gene3D" id="3.40.1190.10">
    <property type="entry name" value="Mur-like, catalytic domain"/>
    <property type="match status" value="1"/>
</dbReference>
<evidence type="ECO:0000256" key="3">
    <source>
        <dbReference type="ARBA" id="ARBA00022598"/>
    </source>
</evidence>
<evidence type="ECO:0000313" key="13">
    <source>
        <dbReference type="EMBL" id="KRL89233.1"/>
    </source>
</evidence>
<dbReference type="RefSeq" id="WP_056955140.1">
    <property type="nucleotide sequence ID" value="NZ_AZFK01000052.1"/>
</dbReference>
<dbReference type="GO" id="GO:0008841">
    <property type="term" value="F:dihydrofolate synthase activity"/>
    <property type="evidence" value="ECO:0007669"/>
    <property type="project" value="TreeGrafter"/>
</dbReference>
<keyword evidence="7" id="KW-0460">Magnesium</keyword>
<dbReference type="SUPFAM" id="SSF53623">
    <property type="entry name" value="MurD-like peptide ligases, catalytic domain"/>
    <property type="match status" value="1"/>
</dbReference>
<evidence type="ECO:0000256" key="4">
    <source>
        <dbReference type="ARBA" id="ARBA00022723"/>
    </source>
</evidence>
<feature type="domain" description="Mur ligase C-terminal" evidence="11">
    <location>
        <begin position="292"/>
        <end position="409"/>
    </location>
</feature>
<dbReference type="PATRIC" id="fig|1423760.3.peg.1943"/>
<evidence type="ECO:0000256" key="6">
    <source>
        <dbReference type="ARBA" id="ARBA00022840"/>
    </source>
</evidence>
<gene>
    <name evidence="13" type="ORF">FC43_GL001855</name>
</gene>
<evidence type="ECO:0000259" key="12">
    <source>
        <dbReference type="Pfam" id="PF08245"/>
    </source>
</evidence>
<dbReference type="SUPFAM" id="SSF53244">
    <property type="entry name" value="MurD-like peptide ligases, peptide-binding domain"/>
    <property type="match status" value="1"/>
</dbReference>
<evidence type="ECO:0000259" key="11">
    <source>
        <dbReference type="Pfam" id="PF02875"/>
    </source>
</evidence>
<evidence type="ECO:0000256" key="10">
    <source>
        <dbReference type="PIRNR" id="PIRNR001563"/>
    </source>
</evidence>
<accession>A0A0R1U7K6</accession>
<dbReference type="PANTHER" id="PTHR11136:SF0">
    <property type="entry name" value="DIHYDROFOLATE SYNTHETASE-RELATED"/>
    <property type="match status" value="1"/>
</dbReference>
<keyword evidence="3 10" id="KW-0436">Ligase</keyword>
<comment type="similarity">
    <text evidence="1 10">Belongs to the folylpolyglutamate synthase family.</text>
</comment>
<evidence type="ECO:0000256" key="9">
    <source>
        <dbReference type="ARBA" id="ARBA00047493"/>
    </source>
</evidence>
<dbReference type="Pfam" id="PF08245">
    <property type="entry name" value="Mur_ligase_M"/>
    <property type="match status" value="1"/>
</dbReference>
<keyword evidence="4" id="KW-0479">Metal-binding</keyword>
<name>A0A0R1U7K6_9LACO</name>
<dbReference type="PIRSF" id="PIRSF001563">
    <property type="entry name" value="Folylpolyglu_synth"/>
    <property type="match status" value="1"/>
</dbReference>